<dbReference type="EMBL" id="MSZS01000011">
    <property type="protein sequence ID" value="PKX89059.1"/>
    <property type="molecule type" value="Genomic_DNA"/>
</dbReference>
<dbReference type="AlphaFoldDB" id="A0A2I1BUK9"/>
<proteinExistence type="predicted"/>
<dbReference type="RefSeq" id="XP_024677654.1">
    <property type="nucleotide sequence ID" value="XM_024829303.1"/>
</dbReference>
<dbReference type="Proteomes" id="UP000234474">
    <property type="component" value="Unassembled WGS sequence"/>
</dbReference>
<dbReference type="InterPro" id="IPR011009">
    <property type="entry name" value="Kinase-like_dom_sf"/>
</dbReference>
<dbReference type="GO" id="GO:0004672">
    <property type="term" value="F:protein kinase activity"/>
    <property type="evidence" value="ECO:0007669"/>
    <property type="project" value="InterPro"/>
</dbReference>
<accession>A0A2I1BUK9</accession>
<comment type="caution">
    <text evidence="2">The sequence shown here is derived from an EMBL/GenBank/DDBJ whole genome shotgun (WGS) entry which is preliminary data.</text>
</comment>
<keyword evidence="2" id="KW-0808">Transferase</keyword>
<keyword evidence="2" id="KW-0418">Kinase</keyword>
<dbReference type="GeneID" id="36536629"/>
<dbReference type="GO" id="GO:0005524">
    <property type="term" value="F:ATP binding"/>
    <property type="evidence" value="ECO:0007669"/>
    <property type="project" value="InterPro"/>
</dbReference>
<reference evidence="3" key="1">
    <citation type="journal article" date="2018" name="Proc. Natl. Acad. Sci. U.S.A.">
        <title>Linking secondary metabolites to gene clusters through genome sequencing of six diverse Aspergillus species.</title>
        <authorList>
            <person name="Kaerboelling I."/>
            <person name="Vesth T.C."/>
            <person name="Frisvad J.C."/>
            <person name="Nybo J.L."/>
            <person name="Theobald S."/>
            <person name="Kuo A."/>
            <person name="Bowyer P."/>
            <person name="Matsuda Y."/>
            <person name="Mondo S."/>
            <person name="Lyhne E.K."/>
            <person name="Kogle M.E."/>
            <person name="Clum A."/>
            <person name="Lipzen A."/>
            <person name="Salamov A."/>
            <person name="Ngan C.Y."/>
            <person name="Daum C."/>
            <person name="Chiniquy J."/>
            <person name="Barry K."/>
            <person name="LaButti K."/>
            <person name="Haridas S."/>
            <person name="Simmons B.A."/>
            <person name="Magnuson J.K."/>
            <person name="Mortensen U.H."/>
            <person name="Larsen T.O."/>
            <person name="Grigoriev I.V."/>
            <person name="Baker S.E."/>
            <person name="Andersen M.R."/>
        </authorList>
    </citation>
    <scope>NUCLEOTIDE SEQUENCE [LARGE SCALE GENOMIC DNA]</scope>
    <source>
        <strain evidence="3">IBT 16806</strain>
    </source>
</reference>
<gene>
    <name evidence="2" type="ORF">P174DRAFT_455260</name>
</gene>
<dbReference type="STRING" id="1392255.A0A2I1BUK9"/>
<organism evidence="2 3">
    <name type="scientific">Aspergillus novofumigatus (strain IBT 16806)</name>
    <dbReference type="NCBI Taxonomy" id="1392255"/>
    <lineage>
        <taxon>Eukaryota</taxon>
        <taxon>Fungi</taxon>
        <taxon>Dikarya</taxon>
        <taxon>Ascomycota</taxon>
        <taxon>Pezizomycotina</taxon>
        <taxon>Eurotiomycetes</taxon>
        <taxon>Eurotiomycetidae</taxon>
        <taxon>Eurotiales</taxon>
        <taxon>Aspergillaceae</taxon>
        <taxon>Aspergillus</taxon>
        <taxon>Aspergillus subgen. Fumigati</taxon>
    </lineage>
</organism>
<dbReference type="VEuPathDB" id="FungiDB:P174DRAFT_455260"/>
<dbReference type="Gene3D" id="1.10.510.10">
    <property type="entry name" value="Transferase(Phosphotransferase) domain 1"/>
    <property type="match status" value="1"/>
</dbReference>
<dbReference type="OrthoDB" id="1668230at2759"/>
<dbReference type="OMA" id="AVMYEVI"/>
<evidence type="ECO:0000313" key="2">
    <source>
        <dbReference type="EMBL" id="PKX89059.1"/>
    </source>
</evidence>
<dbReference type="InterPro" id="IPR001245">
    <property type="entry name" value="Ser-Thr/Tyr_kinase_cat_dom"/>
</dbReference>
<sequence length="246" mass="27376">MSTPLLDPAGNPISQEDLLGYGRSGVVVLQDGMAVKMPLRYLDSTDDDVAINTTVIQREQEAYQRLKECDGAVPYISFSQTTTQLALMKNGDLRSYLSRNQPSKALQLSWFRQMAHALCDIHGRSVIVADIACRNLLLDSTLAIKFCDFTESTIMPPDTDMETADDNGYSIQTDIGQLGKVIYEVVSGEHCEFDLHENDVSRATLPRRETLPSTEEIWLGPIIEKCWTWNGYKNAAHLAEALDAVS</sequence>
<protein>
    <submittedName>
        <fullName evidence="2">Kinase-like protein</fullName>
    </submittedName>
</protein>
<evidence type="ECO:0000313" key="3">
    <source>
        <dbReference type="Proteomes" id="UP000234474"/>
    </source>
</evidence>
<dbReference type="SUPFAM" id="SSF56112">
    <property type="entry name" value="Protein kinase-like (PK-like)"/>
    <property type="match status" value="1"/>
</dbReference>
<dbReference type="InterPro" id="IPR000719">
    <property type="entry name" value="Prot_kinase_dom"/>
</dbReference>
<name>A0A2I1BUK9_ASPN1</name>
<dbReference type="PROSITE" id="PS50011">
    <property type="entry name" value="PROTEIN_KINASE_DOM"/>
    <property type="match status" value="1"/>
</dbReference>
<keyword evidence="3" id="KW-1185">Reference proteome</keyword>
<evidence type="ECO:0000259" key="1">
    <source>
        <dbReference type="PROSITE" id="PS50011"/>
    </source>
</evidence>
<dbReference type="Pfam" id="PF07714">
    <property type="entry name" value="PK_Tyr_Ser-Thr"/>
    <property type="match status" value="1"/>
</dbReference>
<feature type="domain" description="Protein kinase" evidence="1">
    <location>
        <begin position="13"/>
        <end position="246"/>
    </location>
</feature>